<dbReference type="GO" id="GO:0005737">
    <property type="term" value="C:cytoplasm"/>
    <property type="evidence" value="ECO:0007669"/>
    <property type="project" value="UniProtKB-SubCell"/>
</dbReference>
<dbReference type="Pfam" id="PF03465">
    <property type="entry name" value="eRF1_3"/>
    <property type="match status" value="1"/>
</dbReference>
<comment type="function">
    <text evidence="10">Component of the Dom34-Hbs1 complex, a complex that recognizes stalled ribosomes and triggers the No-Go Decay (NGD) pathway (PubMed:20890290). In the Dom34-Hbs1 complex, dom34 recognizes ribosomes stalled at the 3' end of an mRNA and engages stalled ribosomes by destabilizing mRNA in the mRNA channel. Following ribosome-binding, the Dom34-Hbs1 complex promotes the disassembly of stalled ribosomes, followed by degradation of damaged mRNAs as part of the NGD pathway.</text>
</comment>
<dbReference type="InterPro" id="IPR029064">
    <property type="entry name" value="Ribosomal_eL30-like_sf"/>
</dbReference>
<evidence type="ECO:0000256" key="6">
    <source>
        <dbReference type="ARBA" id="ARBA00022723"/>
    </source>
</evidence>
<evidence type="ECO:0000259" key="11">
    <source>
        <dbReference type="SMART" id="SM01194"/>
    </source>
</evidence>
<dbReference type="InterPro" id="IPR042226">
    <property type="entry name" value="eFR1_2_sf"/>
</dbReference>
<evidence type="ECO:0000256" key="7">
    <source>
        <dbReference type="ARBA" id="ARBA00022776"/>
    </source>
</evidence>
<dbReference type="GO" id="GO:0071025">
    <property type="term" value="P:RNA surveillance"/>
    <property type="evidence" value="ECO:0007669"/>
    <property type="project" value="InterPro"/>
</dbReference>
<dbReference type="InterPro" id="IPR058547">
    <property type="entry name" value="Pelota_N"/>
</dbReference>
<keyword evidence="8" id="KW-0469">Meiosis</keyword>
<dbReference type="PANTHER" id="PTHR10853">
    <property type="entry name" value="PELOTA"/>
    <property type="match status" value="1"/>
</dbReference>
<dbReference type="InterPro" id="IPR005142">
    <property type="entry name" value="eRF1_3"/>
</dbReference>
<dbReference type="STRING" id="1555241.A0A4P9XEH2"/>
<dbReference type="FunFam" id="2.30.30.870:FF:000001">
    <property type="entry name" value="Protein pelota homolog"/>
    <property type="match status" value="1"/>
</dbReference>
<evidence type="ECO:0000256" key="4">
    <source>
        <dbReference type="ARBA" id="ARBA00022490"/>
    </source>
</evidence>
<keyword evidence="6 10" id="KW-0479">Metal-binding</keyword>
<dbReference type="GO" id="GO:0006412">
    <property type="term" value="P:translation"/>
    <property type="evidence" value="ECO:0007669"/>
    <property type="project" value="UniProtKB-ARBA"/>
</dbReference>
<evidence type="ECO:0000256" key="3">
    <source>
        <dbReference type="ARBA" id="ARBA00009504"/>
    </source>
</evidence>
<comment type="similarity">
    <text evidence="3 10">Belongs to the eukaryotic release factor 1 family. Pelota subfamily.</text>
</comment>
<dbReference type="EMBL" id="ML014115">
    <property type="protein sequence ID" value="RKP03946.1"/>
    <property type="molecule type" value="Genomic_DNA"/>
</dbReference>
<dbReference type="GO" id="GO:0046872">
    <property type="term" value="F:metal ion binding"/>
    <property type="evidence" value="ECO:0007669"/>
    <property type="project" value="UniProtKB-KW"/>
</dbReference>
<accession>A0A4P9XEH2</accession>
<dbReference type="SUPFAM" id="SSF159065">
    <property type="entry name" value="Dom34/Pelota N-terminal domain-like"/>
    <property type="match status" value="1"/>
</dbReference>
<dbReference type="GO" id="GO:0070651">
    <property type="term" value="P:nonfunctional rRNA decay"/>
    <property type="evidence" value="ECO:0007669"/>
    <property type="project" value="TreeGrafter"/>
</dbReference>
<evidence type="ECO:0000256" key="1">
    <source>
        <dbReference type="ARBA" id="ARBA00001968"/>
    </source>
</evidence>
<name>A0A4P9XEH2_9FUNG</name>
<organism evidence="12 13">
    <name type="scientific">Caulochytrium protostelioides</name>
    <dbReference type="NCBI Taxonomy" id="1555241"/>
    <lineage>
        <taxon>Eukaryota</taxon>
        <taxon>Fungi</taxon>
        <taxon>Fungi incertae sedis</taxon>
        <taxon>Chytridiomycota</taxon>
        <taxon>Chytridiomycota incertae sedis</taxon>
        <taxon>Chytridiomycetes</taxon>
        <taxon>Caulochytriales</taxon>
        <taxon>Caulochytriaceae</taxon>
        <taxon>Caulochytrium</taxon>
    </lineage>
</organism>
<comment type="cofactor">
    <cofactor evidence="1 10">
        <name>a divalent metal cation</name>
        <dbReference type="ChEBI" id="CHEBI:60240"/>
    </cofactor>
</comment>
<keyword evidence="9" id="KW-0131">Cell cycle</keyword>
<evidence type="ECO:0000256" key="2">
    <source>
        <dbReference type="ARBA" id="ARBA00004496"/>
    </source>
</evidence>
<feature type="domain" description="eRF1/Pelota-like N-terminal" evidence="11">
    <location>
        <begin position="1"/>
        <end position="130"/>
    </location>
</feature>
<keyword evidence="7" id="KW-0498">Mitosis</keyword>
<dbReference type="OrthoDB" id="10249111at2759"/>
<dbReference type="AlphaFoldDB" id="A0A4P9XEH2"/>
<dbReference type="SUPFAM" id="SSF55315">
    <property type="entry name" value="L30e-like"/>
    <property type="match status" value="1"/>
</dbReference>
<evidence type="ECO:0000256" key="8">
    <source>
        <dbReference type="ARBA" id="ARBA00023254"/>
    </source>
</evidence>
<gene>
    <name evidence="12" type="ORF">CXG81DRAFT_8807</name>
</gene>
<keyword evidence="4 10" id="KW-0963">Cytoplasm</keyword>
<dbReference type="InterPro" id="IPR038069">
    <property type="entry name" value="Pelota/DOM34_N"/>
</dbReference>
<keyword evidence="13" id="KW-1185">Reference proteome</keyword>
<evidence type="ECO:0000256" key="5">
    <source>
        <dbReference type="ARBA" id="ARBA00022618"/>
    </source>
</evidence>
<dbReference type="PANTHER" id="PTHR10853:SF0">
    <property type="entry name" value="PROTEIN PELOTA HOMOLOG"/>
    <property type="match status" value="1"/>
</dbReference>
<dbReference type="SUPFAM" id="SSF53137">
    <property type="entry name" value="Translational machinery components"/>
    <property type="match status" value="1"/>
</dbReference>
<keyword evidence="5" id="KW-0132">Cell division</keyword>
<dbReference type="GO" id="GO:0032790">
    <property type="term" value="P:ribosome disassembly"/>
    <property type="evidence" value="ECO:0007669"/>
    <property type="project" value="TreeGrafter"/>
</dbReference>
<dbReference type="FunFam" id="3.30.1330.30:FF:000008">
    <property type="entry name" value="Protein pelota homolog"/>
    <property type="match status" value="1"/>
</dbReference>
<dbReference type="Proteomes" id="UP000274922">
    <property type="component" value="Unassembled WGS sequence"/>
</dbReference>
<evidence type="ECO:0000256" key="10">
    <source>
        <dbReference type="RuleBase" id="RU362019"/>
    </source>
</evidence>
<dbReference type="GO" id="GO:0070481">
    <property type="term" value="P:nuclear-transcribed mRNA catabolic process, non-stop decay"/>
    <property type="evidence" value="ECO:0007669"/>
    <property type="project" value="InterPro"/>
</dbReference>
<protein>
    <recommendedName>
        <fullName evidence="10">Protein DOM34 homolog</fullName>
    </recommendedName>
</protein>
<dbReference type="InterPro" id="IPR004405">
    <property type="entry name" value="TF_pelota"/>
</dbReference>
<dbReference type="Gene3D" id="3.30.1330.30">
    <property type="match status" value="1"/>
</dbReference>
<dbReference type="InterPro" id="IPR005141">
    <property type="entry name" value="eRF1_2"/>
</dbReference>
<proteinExistence type="inferred from homology"/>
<evidence type="ECO:0000313" key="13">
    <source>
        <dbReference type="Proteomes" id="UP000274922"/>
    </source>
</evidence>
<dbReference type="InterPro" id="IPR005140">
    <property type="entry name" value="eRF1_Pelota-like_N"/>
</dbReference>
<sequence>MKILARHIEKDRSGRLVLIPEENEDLWHLYNIITAGDRIKGSTVRRVVTETSTGSVDKHAVKLTLVLVVATVDYDVQGGQLRVKGTNQTESPHIKLGAYHTLAIELNRQLTIYKDEWDTIVLDRIRALSDVSKRADIAAVVMEEGLAHVCLITESMTVVVQRIESTIPRKRRENASSRSKAMDRFYEQIYQAIARSIDFSVVKALVLASPGFVKNQLLTYLMTAAVKSNTPRLAETIKEKAVLVHCSTGHKHALTEIMADPGVQAQLKETKFAQETRALEEFFKVLAQDRGQAFYGYDYVARAAAQKAVTTLLVTDGLFRSADIPTRKRYIRLVEQVKRQGGTVYVFSTLHSSGEQLEQLTGIAALLSYPMPDLEEEVAAQMEAQRLADDPFALRDGDELIESDPNPVGADF</sequence>
<dbReference type="GO" id="GO:0051301">
    <property type="term" value="P:cell division"/>
    <property type="evidence" value="ECO:0007669"/>
    <property type="project" value="UniProtKB-KW"/>
</dbReference>
<dbReference type="Gene3D" id="3.30.420.60">
    <property type="entry name" value="eRF1 domain 2"/>
    <property type="match status" value="1"/>
</dbReference>
<dbReference type="GO" id="GO:0051321">
    <property type="term" value="P:meiotic cell cycle"/>
    <property type="evidence" value="ECO:0007669"/>
    <property type="project" value="UniProtKB-KW"/>
</dbReference>
<dbReference type="Pfam" id="PF26356">
    <property type="entry name" value="Pelota_N"/>
    <property type="match status" value="1"/>
</dbReference>
<dbReference type="SMART" id="SM01194">
    <property type="entry name" value="eRF1_1"/>
    <property type="match status" value="1"/>
</dbReference>
<dbReference type="GO" id="GO:0070966">
    <property type="term" value="P:nuclear-transcribed mRNA catabolic process, no-go decay"/>
    <property type="evidence" value="ECO:0007669"/>
    <property type="project" value="InterPro"/>
</dbReference>
<comment type="subcellular location">
    <subcellularLocation>
        <location evidence="2 10">Cytoplasm</location>
    </subcellularLocation>
</comment>
<dbReference type="Pfam" id="PF03464">
    <property type="entry name" value="eRF1_2"/>
    <property type="match status" value="1"/>
</dbReference>
<reference evidence="13" key="1">
    <citation type="journal article" date="2018" name="Nat. Microbiol.">
        <title>Leveraging single-cell genomics to expand the fungal tree of life.</title>
        <authorList>
            <person name="Ahrendt S.R."/>
            <person name="Quandt C.A."/>
            <person name="Ciobanu D."/>
            <person name="Clum A."/>
            <person name="Salamov A."/>
            <person name="Andreopoulos B."/>
            <person name="Cheng J.F."/>
            <person name="Woyke T."/>
            <person name="Pelin A."/>
            <person name="Henrissat B."/>
            <person name="Reynolds N.K."/>
            <person name="Benny G.L."/>
            <person name="Smith M.E."/>
            <person name="James T.Y."/>
            <person name="Grigoriev I.V."/>
        </authorList>
    </citation>
    <scope>NUCLEOTIDE SEQUENCE [LARGE SCALE GENOMIC DNA]</scope>
    <source>
        <strain evidence="13">ATCC 52028</strain>
    </source>
</reference>
<dbReference type="NCBIfam" id="TIGR00111">
    <property type="entry name" value="pelota"/>
    <property type="match status" value="1"/>
</dbReference>
<dbReference type="FunFam" id="3.30.420.60:FF:000004">
    <property type="entry name" value="Protein DOM34 homolog"/>
    <property type="match status" value="1"/>
</dbReference>
<evidence type="ECO:0000313" key="12">
    <source>
        <dbReference type="EMBL" id="RKP03946.1"/>
    </source>
</evidence>
<dbReference type="GO" id="GO:1990533">
    <property type="term" value="C:Dom34-Hbs1 complex"/>
    <property type="evidence" value="ECO:0007669"/>
    <property type="project" value="UniProtKB-ARBA"/>
</dbReference>
<evidence type="ECO:0000256" key="9">
    <source>
        <dbReference type="ARBA" id="ARBA00023306"/>
    </source>
</evidence>
<dbReference type="Gene3D" id="2.30.30.870">
    <property type="entry name" value="Pelota, domain A"/>
    <property type="match status" value="1"/>
</dbReference>